<keyword evidence="2" id="KW-0813">Transport</keyword>
<evidence type="ECO:0000256" key="4">
    <source>
        <dbReference type="ARBA" id="ARBA00022970"/>
    </source>
</evidence>
<organism evidence="9 10">
    <name type="scientific">Sporothrix curviconia</name>
    <dbReference type="NCBI Taxonomy" id="1260050"/>
    <lineage>
        <taxon>Eukaryota</taxon>
        <taxon>Fungi</taxon>
        <taxon>Dikarya</taxon>
        <taxon>Ascomycota</taxon>
        <taxon>Pezizomycotina</taxon>
        <taxon>Sordariomycetes</taxon>
        <taxon>Sordariomycetidae</taxon>
        <taxon>Ophiostomatales</taxon>
        <taxon>Ophiostomataceae</taxon>
        <taxon>Sporothrix</taxon>
    </lineage>
</organism>
<sequence>MDEGIKKAPESIGGKSDAVGVGVGESLRYAGAPGMILAYALIVSAEGAVFNIIIGYWTDAIPTAAAMTLFLVIVYAIHFMPSTWFAETEFITAAIKVVTITVVLIVCLALLGGAGPTGTTHHAENYLELPLFPHGFKGVCSVIPLAAWGMGGQEIMGISAGESHMPRWDMPRAFKSLLVRIVIFFMFSVILIGILVRYDDPNLLNTSNAASSPFVIAMQNAGIKVLPDILNGVILIGLLGIGSESLYISSRVLYAMSEMKMMPGIIGRVDQKGRPRWALLVTMIISAGLTYLDVSSSSGTVLWWFSSIGSTVSFMIWMSMAATNWAVHRAIKAQNDPAFDLPYAWKIPLWPLSPAYLFFATVIVFGLVIWTSSCPIGSTPSASNFFETCIGLPIGIVCYVGYKLWFRTKIVRPKEADLVTGRRLLTEENIAFLEAYYRQPTWKRILSYLSF</sequence>
<dbReference type="Pfam" id="PF00324">
    <property type="entry name" value="AA_permease"/>
    <property type="match status" value="1"/>
</dbReference>
<feature type="transmembrane region" description="Helical" evidence="7">
    <location>
        <begin position="348"/>
        <end position="370"/>
    </location>
</feature>
<name>A0ABP0CSF3_9PEZI</name>
<protein>
    <recommendedName>
        <fullName evidence="8">Amino acid permease/ SLC12A domain-containing protein</fullName>
    </recommendedName>
</protein>
<feature type="transmembrane region" description="Helical" evidence="7">
    <location>
        <begin position="275"/>
        <end position="292"/>
    </location>
</feature>
<evidence type="ECO:0000313" key="10">
    <source>
        <dbReference type="Proteomes" id="UP001642405"/>
    </source>
</evidence>
<keyword evidence="10" id="KW-1185">Reference proteome</keyword>
<dbReference type="EMBL" id="CAWUHB010000092">
    <property type="protein sequence ID" value="CAK7235062.1"/>
    <property type="molecule type" value="Genomic_DNA"/>
</dbReference>
<reference evidence="9 10" key="1">
    <citation type="submission" date="2024-01" db="EMBL/GenBank/DDBJ databases">
        <authorList>
            <person name="Allen C."/>
            <person name="Tagirdzhanova G."/>
        </authorList>
    </citation>
    <scope>NUCLEOTIDE SEQUENCE [LARGE SCALE GENOMIC DNA]</scope>
</reference>
<evidence type="ECO:0000256" key="5">
    <source>
        <dbReference type="ARBA" id="ARBA00022989"/>
    </source>
</evidence>
<evidence type="ECO:0000256" key="1">
    <source>
        <dbReference type="ARBA" id="ARBA00004141"/>
    </source>
</evidence>
<evidence type="ECO:0000313" key="9">
    <source>
        <dbReference type="EMBL" id="CAK7235062.1"/>
    </source>
</evidence>
<gene>
    <name evidence="9" type="ORF">SCUCBS95973_009143</name>
</gene>
<feature type="transmembrane region" description="Helical" evidence="7">
    <location>
        <begin position="229"/>
        <end position="254"/>
    </location>
</feature>
<keyword evidence="3 7" id="KW-0812">Transmembrane</keyword>
<dbReference type="InterPro" id="IPR050524">
    <property type="entry name" value="APC_YAT"/>
</dbReference>
<dbReference type="InterPro" id="IPR004841">
    <property type="entry name" value="AA-permease/SLC12A_dom"/>
</dbReference>
<evidence type="ECO:0000256" key="3">
    <source>
        <dbReference type="ARBA" id="ARBA00022692"/>
    </source>
</evidence>
<keyword evidence="5 7" id="KW-1133">Transmembrane helix</keyword>
<dbReference type="PANTHER" id="PTHR43341">
    <property type="entry name" value="AMINO ACID PERMEASE"/>
    <property type="match status" value="1"/>
</dbReference>
<feature type="domain" description="Amino acid permease/ SLC12A" evidence="8">
    <location>
        <begin position="35"/>
        <end position="410"/>
    </location>
</feature>
<comment type="caution">
    <text evidence="9">The sequence shown here is derived from an EMBL/GenBank/DDBJ whole genome shotgun (WGS) entry which is preliminary data.</text>
</comment>
<feature type="transmembrane region" description="Helical" evidence="7">
    <location>
        <begin position="304"/>
        <end position="327"/>
    </location>
</feature>
<feature type="transmembrane region" description="Helical" evidence="7">
    <location>
        <begin position="382"/>
        <end position="402"/>
    </location>
</feature>
<feature type="transmembrane region" description="Helical" evidence="7">
    <location>
        <begin position="93"/>
        <end position="115"/>
    </location>
</feature>
<comment type="subcellular location">
    <subcellularLocation>
        <location evidence="1">Membrane</location>
        <topology evidence="1">Multi-pass membrane protein</topology>
    </subcellularLocation>
</comment>
<dbReference type="PIRSF" id="PIRSF006060">
    <property type="entry name" value="AA_transporter"/>
    <property type="match status" value="1"/>
</dbReference>
<dbReference type="Proteomes" id="UP001642405">
    <property type="component" value="Unassembled WGS sequence"/>
</dbReference>
<accession>A0ABP0CSF3</accession>
<evidence type="ECO:0000256" key="2">
    <source>
        <dbReference type="ARBA" id="ARBA00022448"/>
    </source>
</evidence>
<feature type="transmembrane region" description="Helical" evidence="7">
    <location>
        <begin position="63"/>
        <end position="81"/>
    </location>
</feature>
<dbReference type="Gene3D" id="1.20.1740.10">
    <property type="entry name" value="Amino acid/polyamine transporter I"/>
    <property type="match status" value="1"/>
</dbReference>
<feature type="transmembrane region" description="Helical" evidence="7">
    <location>
        <begin position="177"/>
        <end position="198"/>
    </location>
</feature>
<keyword evidence="6 7" id="KW-0472">Membrane</keyword>
<dbReference type="PANTHER" id="PTHR43341:SF1">
    <property type="entry name" value="GENERAL AMINO-ACID PERMEASE GAP1"/>
    <property type="match status" value="1"/>
</dbReference>
<evidence type="ECO:0000256" key="6">
    <source>
        <dbReference type="ARBA" id="ARBA00023136"/>
    </source>
</evidence>
<keyword evidence="4" id="KW-0029">Amino-acid transport</keyword>
<evidence type="ECO:0000256" key="7">
    <source>
        <dbReference type="SAM" id="Phobius"/>
    </source>
</evidence>
<evidence type="ECO:0000259" key="8">
    <source>
        <dbReference type="Pfam" id="PF00324"/>
    </source>
</evidence>
<feature type="transmembrane region" description="Helical" evidence="7">
    <location>
        <begin position="36"/>
        <end position="57"/>
    </location>
</feature>
<proteinExistence type="predicted"/>